<dbReference type="EMBL" id="CAJFDI010000001">
    <property type="protein sequence ID" value="CAD5210717.1"/>
    <property type="molecule type" value="Genomic_DNA"/>
</dbReference>
<dbReference type="Proteomes" id="UP000659654">
    <property type="component" value="Unassembled WGS sequence"/>
</dbReference>
<sequence>MLISTVPLTKQEKRERQRMKHQVRDAGRRRNSESLTGWIMTMIDEEHMELLTRPEPRVEKETRDKKFPKSQKRNRKPKEDPLLQEGPDEKPKKMVFSAGKSRENEFLDVG</sequence>
<dbReference type="Proteomes" id="UP000582659">
    <property type="component" value="Unassembled WGS sequence"/>
</dbReference>
<reference evidence="2" key="1">
    <citation type="submission" date="2020-09" db="EMBL/GenBank/DDBJ databases">
        <authorList>
            <person name="Kikuchi T."/>
        </authorList>
    </citation>
    <scope>NUCLEOTIDE SEQUENCE</scope>
    <source>
        <strain evidence="2">Ka4C1</strain>
    </source>
</reference>
<dbReference type="AlphaFoldDB" id="A0A7I8XNZ2"/>
<evidence type="ECO:0000256" key="1">
    <source>
        <dbReference type="SAM" id="MobiDB-lite"/>
    </source>
</evidence>
<feature type="compositionally biased region" description="Basic and acidic residues" evidence="1">
    <location>
        <begin position="49"/>
        <end position="67"/>
    </location>
</feature>
<feature type="compositionally biased region" description="Basic and acidic residues" evidence="1">
    <location>
        <begin position="77"/>
        <end position="92"/>
    </location>
</feature>
<evidence type="ECO:0000313" key="2">
    <source>
        <dbReference type="EMBL" id="CAD5210717.1"/>
    </source>
</evidence>
<organism evidence="2 3">
    <name type="scientific">Bursaphelenchus xylophilus</name>
    <name type="common">Pinewood nematode worm</name>
    <name type="synonym">Aphelenchoides xylophilus</name>
    <dbReference type="NCBI Taxonomy" id="6326"/>
    <lineage>
        <taxon>Eukaryota</taxon>
        <taxon>Metazoa</taxon>
        <taxon>Ecdysozoa</taxon>
        <taxon>Nematoda</taxon>
        <taxon>Chromadorea</taxon>
        <taxon>Rhabditida</taxon>
        <taxon>Tylenchina</taxon>
        <taxon>Tylenchomorpha</taxon>
        <taxon>Aphelenchoidea</taxon>
        <taxon>Aphelenchoididae</taxon>
        <taxon>Bursaphelenchus</taxon>
    </lineage>
</organism>
<feature type="region of interest" description="Disordered" evidence="1">
    <location>
        <begin position="1"/>
        <end position="33"/>
    </location>
</feature>
<dbReference type="SMR" id="A0A7I8XNZ2"/>
<feature type="compositionally biased region" description="Basic and acidic residues" evidence="1">
    <location>
        <begin position="100"/>
        <end position="110"/>
    </location>
</feature>
<name>A0A7I8XNZ2_BURXY</name>
<comment type="caution">
    <text evidence="2">The sequence shown here is derived from an EMBL/GenBank/DDBJ whole genome shotgun (WGS) entry which is preliminary data.</text>
</comment>
<dbReference type="EMBL" id="CAJFCV020000001">
    <property type="protein sequence ID" value="CAG9086880.1"/>
    <property type="molecule type" value="Genomic_DNA"/>
</dbReference>
<feature type="region of interest" description="Disordered" evidence="1">
    <location>
        <begin position="49"/>
        <end position="110"/>
    </location>
</feature>
<feature type="compositionally biased region" description="Basic and acidic residues" evidence="1">
    <location>
        <begin position="22"/>
        <end position="32"/>
    </location>
</feature>
<protein>
    <submittedName>
        <fullName evidence="2">(pine wood nematode) hypothetical protein</fullName>
    </submittedName>
</protein>
<proteinExistence type="predicted"/>
<evidence type="ECO:0000313" key="3">
    <source>
        <dbReference type="Proteomes" id="UP000659654"/>
    </source>
</evidence>
<accession>A0A7I8XNZ2</accession>
<gene>
    <name evidence="2" type="ORF">BXYJ_LOCUS2068</name>
</gene>
<keyword evidence="3" id="KW-1185">Reference proteome</keyword>